<organism evidence="6 7">
    <name type="scientific">Macleaya cordata</name>
    <name type="common">Five-seeded plume-poppy</name>
    <name type="synonym">Bocconia cordata</name>
    <dbReference type="NCBI Taxonomy" id="56857"/>
    <lineage>
        <taxon>Eukaryota</taxon>
        <taxon>Viridiplantae</taxon>
        <taxon>Streptophyta</taxon>
        <taxon>Embryophyta</taxon>
        <taxon>Tracheophyta</taxon>
        <taxon>Spermatophyta</taxon>
        <taxon>Magnoliopsida</taxon>
        <taxon>Ranunculales</taxon>
        <taxon>Papaveraceae</taxon>
        <taxon>Papaveroideae</taxon>
        <taxon>Macleaya</taxon>
    </lineage>
</organism>
<dbReference type="Gene3D" id="3.80.10.10">
    <property type="entry name" value="Ribonuclease Inhibitor"/>
    <property type="match status" value="3"/>
</dbReference>
<dbReference type="PANTHER" id="PTHR47186:SF3">
    <property type="entry name" value="OS09G0267800 PROTEIN"/>
    <property type="match status" value="1"/>
</dbReference>
<dbReference type="OMA" id="RSHESEY"/>
<comment type="caution">
    <text evidence="6">The sequence shown here is derived from an EMBL/GenBank/DDBJ whole genome shotgun (WGS) entry which is preliminary data.</text>
</comment>
<dbReference type="InterPro" id="IPR056789">
    <property type="entry name" value="LRR_R13L1-DRL21"/>
</dbReference>
<dbReference type="AlphaFoldDB" id="A0A200Q3Y8"/>
<dbReference type="Pfam" id="PF25019">
    <property type="entry name" value="LRR_R13L1-DRL21"/>
    <property type="match status" value="1"/>
</dbReference>
<dbReference type="OrthoDB" id="5279713at2759"/>
<dbReference type="GO" id="GO:0000166">
    <property type="term" value="F:nucleotide binding"/>
    <property type="evidence" value="ECO:0007669"/>
    <property type="project" value="UniProtKB-KW"/>
</dbReference>
<evidence type="ECO:0000313" key="7">
    <source>
        <dbReference type="Proteomes" id="UP000195402"/>
    </source>
</evidence>
<dbReference type="GO" id="GO:0006952">
    <property type="term" value="P:defense response"/>
    <property type="evidence" value="ECO:0007669"/>
    <property type="project" value="UniProtKB-KW"/>
</dbReference>
<name>A0A200Q3Y8_MACCD</name>
<keyword evidence="1" id="KW-0677">Repeat</keyword>
<sequence>MAQVLATIVSEALINKLISIASQEIDLVWGVKGELTKLRQTFIDIKAVLNDADKKQVENKAIQIWLRDLKDIAYDAEDVLDDFQYEALRHELESQGRIRNKVRNSFSISNNPFVFRRKIAHKIKDINQMLDEIARRKSMLQLTAESTVIDNGSRIQEEELIRFRRIRLFFDNEFAVIPEVMYKAKKLRTFVSSTPRFRKEMVENVPDHIFLNLSYLRVLDLSRTAIKELPPSVGKLKHLRYLDLSFTRLTSLPDSVTCIYNLQTLRLRLCSQLKELPRDLRKLINLRHLVISKCRDGWTQMPSEVGKLSRLQTLKVFIVGKDNGYGIEELKGLNLLRGRLEIHNLENVRDGIDAKGATLMEKQNICHLKLNWNKSDNRNVIVDDYAVLEGLQPHRNLKSLVIKNFLGLEFPTWMMRASSCLPNLVSVFLKNCDKCEHLPTFGQLPFLKSLSVQKMNAVNSIGSEFYGSNEEATTRVAAPYISFPSLEELYLDEMPNLEEWLEQLSSSSSFPCLKKLFIYDCIKLEITPTLFPSLKKLDFRESNGMPVRSLVASNLTSLTSILIISSHDLIFLPQGLLQGNSVLRYLSIDDCSKFEAFLPNQEEVPLQVLSSSSLETIEIINCPSLKSVPDLRGLNALRYLQIRGCKRLESLPDGLQFLTALEKLKIGAYSEELESLPFPAIGEGTDQCLVSLRELRIHGWSQLNSLPDQLQYLTSLQELRLYNFPSLVALPEWFGNLASLHYLDIRWCENLMYLPSQEQMRRLTALRTLRLEGCCLLEDRCSGEESHKIAHIPHLLRTKNIVYS</sequence>
<dbReference type="Pfam" id="PF18052">
    <property type="entry name" value="Rx_N"/>
    <property type="match status" value="1"/>
</dbReference>
<dbReference type="Proteomes" id="UP000195402">
    <property type="component" value="Unassembled WGS sequence"/>
</dbReference>
<feature type="domain" description="Disease resistance N-terminal" evidence="4">
    <location>
        <begin position="12"/>
        <end position="95"/>
    </location>
</feature>
<evidence type="ECO:0000256" key="1">
    <source>
        <dbReference type="ARBA" id="ARBA00022737"/>
    </source>
</evidence>
<evidence type="ECO:0000256" key="3">
    <source>
        <dbReference type="ARBA" id="ARBA00022821"/>
    </source>
</evidence>
<proteinExistence type="predicted"/>
<protein>
    <submittedName>
        <fullName evidence="6">Leucine-rich repeat</fullName>
    </submittedName>
</protein>
<dbReference type="InterPro" id="IPR041118">
    <property type="entry name" value="Rx_N"/>
</dbReference>
<feature type="domain" description="R13L1/DRL21-like LRR repeat region" evidence="5">
    <location>
        <begin position="327"/>
        <end position="455"/>
    </location>
</feature>
<keyword evidence="7" id="KW-1185">Reference proteome</keyword>
<dbReference type="SUPFAM" id="SSF52058">
    <property type="entry name" value="L domain-like"/>
    <property type="match status" value="2"/>
</dbReference>
<dbReference type="InterPro" id="IPR001611">
    <property type="entry name" value="Leu-rich_rpt"/>
</dbReference>
<reference evidence="6 7" key="1">
    <citation type="journal article" date="2017" name="Mol. Plant">
        <title>The Genome of Medicinal Plant Macleaya cordata Provides New Insights into Benzylisoquinoline Alkaloids Metabolism.</title>
        <authorList>
            <person name="Liu X."/>
            <person name="Liu Y."/>
            <person name="Huang P."/>
            <person name="Ma Y."/>
            <person name="Qing Z."/>
            <person name="Tang Q."/>
            <person name="Cao H."/>
            <person name="Cheng P."/>
            <person name="Zheng Y."/>
            <person name="Yuan Z."/>
            <person name="Zhou Y."/>
            <person name="Liu J."/>
            <person name="Tang Z."/>
            <person name="Zhuo Y."/>
            <person name="Zhang Y."/>
            <person name="Yu L."/>
            <person name="Huang J."/>
            <person name="Yang P."/>
            <person name="Peng Q."/>
            <person name="Zhang J."/>
            <person name="Jiang W."/>
            <person name="Zhang Z."/>
            <person name="Lin K."/>
            <person name="Ro D.K."/>
            <person name="Chen X."/>
            <person name="Xiong X."/>
            <person name="Shang Y."/>
            <person name="Huang S."/>
            <person name="Zeng J."/>
        </authorList>
    </citation>
    <scope>NUCLEOTIDE SEQUENCE [LARGE SCALE GENOMIC DNA]</scope>
    <source>
        <strain evidence="7">cv. BLH2017</strain>
        <tissue evidence="6">Root</tissue>
    </source>
</reference>
<evidence type="ECO:0000259" key="4">
    <source>
        <dbReference type="Pfam" id="PF18052"/>
    </source>
</evidence>
<dbReference type="Pfam" id="PF13855">
    <property type="entry name" value="LRR_8"/>
    <property type="match status" value="1"/>
</dbReference>
<dbReference type="InParanoid" id="A0A200Q3Y8"/>
<dbReference type="PROSITE" id="PS51450">
    <property type="entry name" value="LRR"/>
    <property type="match status" value="1"/>
</dbReference>
<dbReference type="InterPro" id="IPR038005">
    <property type="entry name" value="RX-like_CC"/>
</dbReference>
<evidence type="ECO:0000259" key="5">
    <source>
        <dbReference type="Pfam" id="PF25019"/>
    </source>
</evidence>
<keyword evidence="3" id="KW-0611">Plant defense</keyword>
<dbReference type="InterPro" id="IPR032675">
    <property type="entry name" value="LRR_dom_sf"/>
</dbReference>
<dbReference type="EMBL" id="MVGT01003166">
    <property type="protein sequence ID" value="OVA05164.1"/>
    <property type="molecule type" value="Genomic_DNA"/>
</dbReference>
<evidence type="ECO:0000313" key="6">
    <source>
        <dbReference type="EMBL" id="OVA05164.1"/>
    </source>
</evidence>
<gene>
    <name evidence="6" type="ORF">BVC80_8895g32</name>
</gene>
<keyword evidence="2" id="KW-0547">Nucleotide-binding</keyword>
<accession>A0A200Q3Y8</accession>
<dbReference type="CDD" id="cd14798">
    <property type="entry name" value="RX-CC_like"/>
    <property type="match status" value="1"/>
</dbReference>
<dbReference type="PANTHER" id="PTHR47186">
    <property type="entry name" value="LEUCINE-RICH REPEAT-CONTAINING PROTEIN 57"/>
    <property type="match status" value="1"/>
</dbReference>
<dbReference type="Gene3D" id="1.20.5.4130">
    <property type="match status" value="1"/>
</dbReference>
<dbReference type="STRING" id="56857.A0A200Q3Y8"/>
<evidence type="ECO:0000256" key="2">
    <source>
        <dbReference type="ARBA" id="ARBA00022741"/>
    </source>
</evidence>